<keyword evidence="2 5" id="KW-0812">Transmembrane</keyword>
<keyword evidence="3 5" id="KW-1133">Transmembrane helix</keyword>
<dbReference type="PANTHER" id="PTHR36985">
    <property type="entry name" value="TRANSLOCATION AND ASSEMBLY MODULE SUBUNIT TAMB"/>
    <property type="match status" value="1"/>
</dbReference>
<dbReference type="GO" id="GO:0009306">
    <property type="term" value="P:protein secretion"/>
    <property type="evidence" value="ECO:0007669"/>
    <property type="project" value="InterPro"/>
</dbReference>
<dbReference type="Proteomes" id="UP001144372">
    <property type="component" value="Unassembled WGS sequence"/>
</dbReference>
<dbReference type="InterPro" id="IPR007452">
    <property type="entry name" value="TamB_C"/>
</dbReference>
<dbReference type="Pfam" id="PF04357">
    <property type="entry name" value="TamB"/>
    <property type="match status" value="1"/>
</dbReference>
<reference evidence="7" key="1">
    <citation type="submission" date="2022-12" db="EMBL/GenBank/DDBJ databases">
        <title>Reference genome sequencing for broad-spectrum identification of bacterial and archaeal isolates by mass spectrometry.</title>
        <authorList>
            <person name="Sekiguchi Y."/>
            <person name="Tourlousse D.M."/>
        </authorList>
    </citation>
    <scope>NUCLEOTIDE SEQUENCE</scope>
    <source>
        <strain evidence="7">ASRB1</strain>
    </source>
</reference>
<feature type="domain" description="Translocation and assembly module TamB C-terminal" evidence="6">
    <location>
        <begin position="1108"/>
        <end position="1456"/>
    </location>
</feature>
<keyword evidence="8" id="KW-1185">Reference proteome</keyword>
<evidence type="ECO:0000256" key="2">
    <source>
        <dbReference type="ARBA" id="ARBA00022692"/>
    </source>
</evidence>
<evidence type="ECO:0000256" key="1">
    <source>
        <dbReference type="ARBA" id="ARBA00004167"/>
    </source>
</evidence>
<dbReference type="EMBL" id="BSDR01000001">
    <property type="protein sequence ID" value="GLI34316.1"/>
    <property type="molecule type" value="Genomic_DNA"/>
</dbReference>
<protein>
    <submittedName>
        <fullName evidence="7">Translocation/assembly module TamB</fullName>
    </submittedName>
</protein>
<evidence type="ECO:0000259" key="6">
    <source>
        <dbReference type="Pfam" id="PF04357"/>
    </source>
</evidence>
<name>A0A9W6D689_9BACT</name>
<dbReference type="PANTHER" id="PTHR36985:SF1">
    <property type="entry name" value="TRANSLOCATION AND ASSEMBLY MODULE SUBUNIT TAMB"/>
    <property type="match status" value="1"/>
</dbReference>
<evidence type="ECO:0000256" key="3">
    <source>
        <dbReference type="ARBA" id="ARBA00022989"/>
    </source>
</evidence>
<sequence>MTEKTRRQWVVIGVAGVLGAILLLLCASFLVIQTDFARKEVTAKLSSLLSREPEQKVVLENLEGVVPFRMRLGRVVVSDAQGMWLMGENIVLNWSPLALLTGKLRIEELGASLIKVDRLPPSAPEKPKESRPFTLPEKLPPVVVEHLNVEQLALGEPVLGRSGVFRLKGDVLKAGDGGGLTASLHAGRTDEGPETRLDLVATLKGNPPELVVEGELHEAPNGWLAGVLNLKEAGELQLALRGKGPLSAWKGTLSGSVGKYGSINMNVHLGMLKDITLDLDGKGEVVPSFLPPSLAPLLGAENRFGITLHFVSGESVALNRVDLQSASYRLQGTGKLDLKSQAVQSDFSLGVGDLKVLAPLAGIPLAGAAGIQMRVAGTLQQPQGNILLDFKKLQTDQVRIEQVLTDLKFESLDSKASSLTGLRISGSGSAKQILVPREKKLPETSLSWSLDLGVPFKGSIAVHRFEIEGDQHSLKVAGDFDPAKLSGDLETKLEIKDLRMLTALLGEEHPGALALKVQVKGEGRTGSATAHVDGELTRVEGLPPALTVLLGPKVTVTGDVALKERRDLQVSAFRLEGQGVRLTSEAAVDLSGKAMKGNWKLSLPELKPVGTALKKSMAGSVEAEGDVKGSFDALELAVSLRGKNIAWEKSKFERIVSDLHARGVPRSPTGDFLLEVKQGKGVLKASTGFSLENKNLKLASLRMEAPGGKVEGDLKAVLDKTLLEGTLDGRFKNLGELGRFLGQSMGGSVEFNVRLSHAREEQDVKATLKGKGIASSFGNTEQLSLEADLKNVLRAPRGSADAQIKGFQSGGLALRSFDLQAAGDGKGVRLEAKARGHAVQDFDFKTEGQWGRVNTTDRVQLKTFSGNFGKYPVNLQQPFLLDRSPQGLSFEKLALKFGKGSLQASGGLGPKKVDLDAELDRFPLEMLALFGVPDLSGTGAGRLQLAGDPARPVTRMNLRLTDIRSGKSSLQNVPPATLTVEGSLEGGRLKAEAQLEGPVKKPAKAALAVPARFSLDPFAFEVSPSSPLQGSLDAEADLARLMQFVPQEGQKLAGNLTAHMDIGGTVSEPGVSGDAVVEKGHYENQATGTVLSNLSAKVVARGKRLDIENLTATDSGAGKISATGGLELDPEKDFPFKVEITFTDATLVRREDVTGTVRGGLDLAGSSRNVALGGNLEVAPAQINLPKSLPPELTRLDVIEIHGPVEMKHEGKPEIAPPPFKLGLNLRVVLPGRIFVRGRGLDSEWGGNLRIEGSADAPVIIGNLNVIRGYFDFLDKRFKLVKGTIQFDGTSPPSPYLEVTAEAQAKDITARLLISGLVSSPKIELESDPYLPKDEILARILFGRSLSNVTPVQALKLAKAAETLSTGGNTLDFMGRSRKILGLDQLDIREAEGESAAAVGIGKYLTEDIYVDVQKDVSGQAGKARVEVEITPNITITGEAGSDATTGLGVNWKYDY</sequence>
<gene>
    <name evidence="7" type="ORF">DAMNIGENAA_17490</name>
</gene>
<dbReference type="RefSeq" id="WP_281793572.1">
    <property type="nucleotide sequence ID" value="NZ_BSDR01000001.1"/>
</dbReference>
<dbReference type="GO" id="GO:0097347">
    <property type="term" value="C:TAM protein secretion complex"/>
    <property type="evidence" value="ECO:0007669"/>
    <property type="project" value="TreeGrafter"/>
</dbReference>
<organism evidence="7 8">
    <name type="scientific">Desulforhabdus amnigena</name>
    <dbReference type="NCBI Taxonomy" id="40218"/>
    <lineage>
        <taxon>Bacteria</taxon>
        <taxon>Pseudomonadati</taxon>
        <taxon>Thermodesulfobacteriota</taxon>
        <taxon>Syntrophobacteria</taxon>
        <taxon>Syntrophobacterales</taxon>
        <taxon>Syntrophobacteraceae</taxon>
        <taxon>Desulforhabdus</taxon>
    </lineage>
</organism>
<evidence type="ECO:0000313" key="7">
    <source>
        <dbReference type="EMBL" id="GLI34316.1"/>
    </source>
</evidence>
<comment type="subcellular location">
    <subcellularLocation>
        <location evidence="1">Membrane</location>
        <topology evidence="1">Single-pass membrane protein</topology>
    </subcellularLocation>
</comment>
<proteinExistence type="predicted"/>
<evidence type="ECO:0000313" key="8">
    <source>
        <dbReference type="Proteomes" id="UP001144372"/>
    </source>
</evidence>
<comment type="caution">
    <text evidence="7">The sequence shown here is derived from an EMBL/GenBank/DDBJ whole genome shotgun (WGS) entry which is preliminary data.</text>
</comment>
<evidence type="ECO:0000256" key="5">
    <source>
        <dbReference type="SAM" id="Phobius"/>
    </source>
</evidence>
<keyword evidence="4 5" id="KW-0472">Membrane</keyword>
<evidence type="ECO:0000256" key="4">
    <source>
        <dbReference type="ARBA" id="ARBA00023136"/>
    </source>
</evidence>
<feature type="transmembrane region" description="Helical" evidence="5">
    <location>
        <begin position="9"/>
        <end position="32"/>
    </location>
</feature>
<dbReference type="GO" id="GO:0005886">
    <property type="term" value="C:plasma membrane"/>
    <property type="evidence" value="ECO:0007669"/>
    <property type="project" value="InterPro"/>
</dbReference>
<accession>A0A9W6D689</accession>